<dbReference type="InterPro" id="IPR011009">
    <property type="entry name" value="Kinase-like_dom_sf"/>
</dbReference>
<evidence type="ECO:0000256" key="7">
    <source>
        <dbReference type="ARBA" id="ARBA00047899"/>
    </source>
</evidence>
<keyword evidence="5" id="KW-0418">Kinase</keyword>
<dbReference type="PANTHER" id="PTHR47634:SF9">
    <property type="entry name" value="PROTEIN KINASE DOMAIN-CONTAINING PROTEIN-RELATED"/>
    <property type="match status" value="1"/>
</dbReference>
<comment type="catalytic activity">
    <reaction evidence="8">
        <text>L-seryl-[protein] + ATP = O-phospho-L-seryl-[protein] + ADP + H(+)</text>
        <dbReference type="Rhea" id="RHEA:17989"/>
        <dbReference type="Rhea" id="RHEA-COMP:9863"/>
        <dbReference type="Rhea" id="RHEA-COMP:11604"/>
        <dbReference type="ChEBI" id="CHEBI:15378"/>
        <dbReference type="ChEBI" id="CHEBI:29999"/>
        <dbReference type="ChEBI" id="CHEBI:30616"/>
        <dbReference type="ChEBI" id="CHEBI:83421"/>
        <dbReference type="ChEBI" id="CHEBI:456216"/>
        <dbReference type="EC" id="2.7.11.1"/>
    </reaction>
</comment>
<dbReference type="GeneID" id="34523136"/>
<protein>
    <recommendedName>
        <fullName evidence="1">non-specific serine/threonine protein kinase</fullName>
        <ecNumber evidence="1">2.7.11.1</ecNumber>
    </recommendedName>
</protein>
<dbReference type="HOGENOM" id="CLU_000288_81_12_1"/>
<dbReference type="InterPro" id="IPR008271">
    <property type="entry name" value="Ser/Thr_kinase_AS"/>
</dbReference>
<evidence type="ECO:0000313" key="13">
    <source>
        <dbReference type="Proteomes" id="UP000019384"/>
    </source>
</evidence>
<sequence length="759" mass="83885">MAQAQMLYSANDSFDTTESPPRLQSLKRHTSSAPAFYSNKSIKSITSNITSSLRKTLSISKQKTTDRPVLRISPPSADGSVTVSSAPTVDVTELADDTDTTYGDDDSFSDSDSEDEEKLKREEDAKDYCEGGYHPTYINERYGPDKRYIIVRKLGWGHFSTVWLAFDSVHSRHVAIKIVRSSKNYHEAAIDEIRILEKVRDGPDSHPGKNHVVQLLDSFIHTGPNGDHVCMVFEVLGENMLSLLLRYKAFSKERTAELKSSSRSVSSLDSTRDLLLLKESFGGLPLTLVKQITKQLLLALDYMHRECGLVHTDLKPENVLVEIHDVEKLMKILERERKDKLAQRRLTSRNSDASISESVYSSVRTPVRAANAVHASVPSPLVRNASGPSIPQPPPPVFQRSRSHTVRVPCSPVRCSKPLTSPVPSQSGIDSFFRSFSFSTNSSSASIAGMAGVSTIQGGVVDPAYSMSTAAKPEKLGLSPRSVPPTCVPRSPQLVMDGKNVIPEEQEDEFVDARSEASSVAPPVRRFSVLNLDTTTAASSHAPVTAAAASENGSVISMGEFEGVISVKIADLGNSCWTNLHYTNDIQTRQYRAPEVILGGEWGCSTDIWSAACLAFELVTGDFLFDPKAGEPYSKDDDHLAQIIELLEEWPSKDWLRSCKHARRFFDRSLSQFRNIGKLKYWTLDRVLVEKYHMSSETAVLISEFLGEMLQIEPSRRHDAGGLSNHPWLVDCNVDEHIARDVGSKGQDIPGWCAEVDAE</sequence>
<evidence type="ECO:0000256" key="3">
    <source>
        <dbReference type="ARBA" id="ARBA00022679"/>
    </source>
</evidence>
<dbReference type="OrthoDB" id="2649at2759"/>
<evidence type="ECO:0000256" key="2">
    <source>
        <dbReference type="ARBA" id="ARBA00022527"/>
    </source>
</evidence>
<evidence type="ECO:0000256" key="1">
    <source>
        <dbReference type="ARBA" id="ARBA00012513"/>
    </source>
</evidence>
<dbReference type="FunFam" id="1.10.510.10:FF:000275">
    <property type="entry name" value="SRSF protein kinase 2 isoform X3"/>
    <property type="match status" value="1"/>
</dbReference>
<reference evidence="12" key="1">
    <citation type="submission" date="2013-12" db="EMBL/GenBank/DDBJ databases">
        <authorList>
            <person name="Genoscope - CEA"/>
        </authorList>
    </citation>
    <scope>NUCLEOTIDE SEQUENCE</scope>
    <source>
        <strain evidence="12">CBS 1993</strain>
    </source>
</reference>
<dbReference type="EC" id="2.7.11.1" evidence="1"/>
<evidence type="ECO:0000256" key="4">
    <source>
        <dbReference type="ARBA" id="ARBA00022741"/>
    </source>
</evidence>
<dbReference type="InterPro" id="IPR000719">
    <property type="entry name" value="Prot_kinase_dom"/>
</dbReference>
<keyword evidence="3" id="KW-0808">Transferase</keyword>
<feature type="compositionally biased region" description="Polar residues" evidence="10">
    <location>
        <begin position="1"/>
        <end position="19"/>
    </location>
</feature>
<dbReference type="Gene3D" id="1.10.510.10">
    <property type="entry name" value="Transferase(Phosphotransferase) domain 1"/>
    <property type="match status" value="1"/>
</dbReference>
<dbReference type="AlphaFoldDB" id="W6MXZ9"/>
<dbReference type="GO" id="GO:0005524">
    <property type="term" value="F:ATP binding"/>
    <property type="evidence" value="ECO:0007669"/>
    <property type="project" value="UniProtKB-UniRule"/>
</dbReference>
<feature type="domain" description="Protein kinase" evidence="11">
    <location>
        <begin position="148"/>
        <end position="729"/>
    </location>
</feature>
<name>W6MXZ9_9ASCO</name>
<dbReference type="PANTHER" id="PTHR47634">
    <property type="entry name" value="PROTEIN KINASE DOMAIN-CONTAINING PROTEIN-RELATED"/>
    <property type="match status" value="1"/>
</dbReference>
<comment type="catalytic activity">
    <reaction evidence="7">
        <text>L-threonyl-[protein] + ATP = O-phospho-L-threonyl-[protein] + ADP + H(+)</text>
        <dbReference type="Rhea" id="RHEA:46608"/>
        <dbReference type="Rhea" id="RHEA-COMP:11060"/>
        <dbReference type="Rhea" id="RHEA-COMP:11605"/>
        <dbReference type="ChEBI" id="CHEBI:15378"/>
        <dbReference type="ChEBI" id="CHEBI:30013"/>
        <dbReference type="ChEBI" id="CHEBI:30616"/>
        <dbReference type="ChEBI" id="CHEBI:61977"/>
        <dbReference type="ChEBI" id="CHEBI:456216"/>
        <dbReference type="EC" id="2.7.11.1"/>
    </reaction>
</comment>
<keyword evidence="4 9" id="KW-0547">Nucleotide-binding</keyword>
<dbReference type="Pfam" id="PF00069">
    <property type="entry name" value="Pkinase"/>
    <property type="match status" value="2"/>
</dbReference>
<keyword evidence="2" id="KW-0723">Serine/threonine-protein kinase</keyword>
<evidence type="ECO:0000256" key="6">
    <source>
        <dbReference type="ARBA" id="ARBA00022840"/>
    </source>
</evidence>
<dbReference type="PROSITE" id="PS00107">
    <property type="entry name" value="PROTEIN_KINASE_ATP"/>
    <property type="match status" value="1"/>
</dbReference>
<dbReference type="GO" id="GO:0050684">
    <property type="term" value="P:regulation of mRNA processing"/>
    <property type="evidence" value="ECO:0007669"/>
    <property type="project" value="TreeGrafter"/>
</dbReference>
<feature type="compositionally biased region" description="Acidic residues" evidence="10">
    <location>
        <begin position="93"/>
        <end position="116"/>
    </location>
</feature>
<dbReference type="PROSITE" id="PS50011">
    <property type="entry name" value="PROTEIN_KINASE_DOM"/>
    <property type="match status" value="1"/>
</dbReference>
<dbReference type="InterPro" id="IPR051334">
    <property type="entry name" value="SRPK"/>
</dbReference>
<dbReference type="Proteomes" id="UP000019384">
    <property type="component" value="Unassembled WGS sequence"/>
</dbReference>
<evidence type="ECO:0000256" key="8">
    <source>
        <dbReference type="ARBA" id="ARBA00048679"/>
    </source>
</evidence>
<evidence type="ECO:0000256" key="10">
    <source>
        <dbReference type="SAM" id="MobiDB-lite"/>
    </source>
</evidence>
<dbReference type="GO" id="GO:0004674">
    <property type="term" value="F:protein serine/threonine kinase activity"/>
    <property type="evidence" value="ECO:0007669"/>
    <property type="project" value="UniProtKB-KW"/>
</dbReference>
<dbReference type="STRING" id="1382522.W6MXZ9"/>
<evidence type="ECO:0000259" key="11">
    <source>
        <dbReference type="PROSITE" id="PS50011"/>
    </source>
</evidence>
<dbReference type="GO" id="GO:0005634">
    <property type="term" value="C:nucleus"/>
    <property type="evidence" value="ECO:0007669"/>
    <property type="project" value="TreeGrafter"/>
</dbReference>
<dbReference type="PROSITE" id="PS00108">
    <property type="entry name" value="PROTEIN_KINASE_ST"/>
    <property type="match status" value="1"/>
</dbReference>
<keyword evidence="6 9" id="KW-0067">ATP-binding</keyword>
<proteinExistence type="predicted"/>
<keyword evidence="13" id="KW-1185">Reference proteome</keyword>
<gene>
    <name evidence="12" type="ORF">KUCA_T00005758001</name>
</gene>
<dbReference type="SUPFAM" id="SSF56112">
    <property type="entry name" value="Protein kinase-like (PK-like)"/>
    <property type="match status" value="1"/>
</dbReference>
<organism evidence="12 13">
    <name type="scientific">Kuraishia capsulata CBS 1993</name>
    <dbReference type="NCBI Taxonomy" id="1382522"/>
    <lineage>
        <taxon>Eukaryota</taxon>
        <taxon>Fungi</taxon>
        <taxon>Dikarya</taxon>
        <taxon>Ascomycota</taxon>
        <taxon>Saccharomycotina</taxon>
        <taxon>Pichiomycetes</taxon>
        <taxon>Pichiales</taxon>
        <taxon>Pichiaceae</taxon>
        <taxon>Kuraishia</taxon>
    </lineage>
</organism>
<evidence type="ECO:0000256" key="5">
    <source>
        <dbReference type="ARBA" id="ARBA00022777"/>
    </source>
</evidence>
<evidence type="ECO:0000313" key="12">
    <source>
        <dbReference type="EMBL" id="CDK29765.1"/>
    </source>
</evidence>
<dbReference type="Gene3D" id="3.30.200.20">
    <property type="entry name" value="Phosphorylase Kinase, domain 1"/>
    <property type="match status" value="1"/>
</dbReference>
<dbReference type="EMBL" id="HG793131">
    <property type="protein sequence ID" value="CDK29765.1"/>
    <property type="molecule type" value="Genomic_DNA"/>
</dbReference>
<dbReference type="SMART" id="SM00220">
    <property type="entry name" value="S_TKc"/>
    <property type="match status" value="1"/>
</dbReference>
<reference evidence="12" key="2">
    <citation type="submission" date="2014-02" db="EMBL/GenBank/DDBJ databases">
        <title>Complete DNA sequence of /Kuraishia capsulata/ illustrates novel genomic features among budding yeasts (/Saccharomycotina/).</title>
        <authorList>
            <person name="Morales L."/>
            <person name="Noel B."/>
            <person name="Porcel B."/>
            <person name="Marcet-Houben M."/>
            <person name="Hullo M-F."/>
            <person name="Sacerdot C."/>
            <person name="Tekaia F."/>
            <person name="Leh-Louis V."/>
            <person name="Despons L."/>
            <person name="Khanna V."/>
            <person name="Aury J-M."/>
            <person name="Barbe V."/>
            <person name="Couloux A."/>
            <person name="Labadie K."/>
            <person name="Pelletier E."/>
            <person name="Souciet J-L."/>
            <person name="Boekhout T."/>
            <person name="Gabaldon T."/>
            <person name="Wincker P."/>
            <person name="Dujon B."/>
        </authorList>
    </citation>
    <scope>NUCLEOTIDE SEQUENCE</scope>
    <source>
        <strain evidence="12">CBS 1993</strain>
    </source>
</reference>
<dbReference type="GO" id="GO:0030447">
    <property type="term" value="P:filamentous growth"/>
    <property type="evidence" value="ECO:0007669"/>
    <property type="project" value="UniProtKB-ARBA"/>
</dbReference>
<dbReference type="GO" id="GO:0005737">
    <property type="term" value="C:cytoplasm"/>
    <property type="evidence" value="ECO:0007669"/>
    <property type="project" value="TreeGrafter"/>
</dbReference>
<dbReference type="RefSeq" id="XP_022461748.1">
    <property type="nucleotide sequence ID" value="XM_022602163.1"/>
</dbReference>
<evidence type="ECO:0000256" key="9">
    <source>
        <dbReference type="PROSITE-ProRule" id="PRU10141"/>
    </source>
</evidence>
<dbReference type="InterPro" id="IPR017441">
    <property type="entry name" value="Protein_kinase_ATP_BS"/>
</dbReference>
<feature type="region of interest" description="Disordered" evidence="10">
    <location>
        <begin position="1"/>
        <end position="31"/>
    </location>
</feature>
<feature type="region of interest" description="Disordered" evidence="10">
    <location>
        <begin position="57"/>
        <end position="124"/>
    </location>
</feature>
<dbReference type="GO" id="GO:0000245">
    <property type="term" value="P:spliceosomal complex assembly"/>
    <property type="evidence" value="ECO:0007669"/>
    <property type="project" value="TreeGrafter"/>
</dbReference>
<accession>W6MXZ9</accession>
<feature type="binding site" evidence="9">
    <location>
        <position position="177"/>
    </location>
    <ligand>
        <name>ATP</name>
        <dbReference type="ChEBI" id="CHEBI:30616"/>
    </ligand>
</feature>